<keyword evidence="3" id="KW-1185">Reference proteome</keyword>
<dbReference type="PROSITE" id="PS50109">
    <property type="entry name" value="HIS_KIN"/>
    <property type="match status" value="1"/>
</dbReference>
<dbReference type="InterPro" id="IPR005467">
    <property type="entry name" value="His_kinase_dom"/>
</dbReference>
<dbReference type="Gene3D" id="3.30.565.10">
    <property type="entry name" value="Histidine kinase-like ATPase, C-terminal domain"/>
    <property type="match status" value="1"/>
</dbReference>
<dbReference type="Proteomes" id="UP000235584">
    <property type="component" value="Chromosome"/>
</dbReference>
<dbReference type="KEGG" id="bsto:C0V70_09360"/>
<dbReference type="RefSeq" id="WP_102243598.1">
    <property type="nucleotide sequence ID" value="NZ_CP025704.1"/>
</dbReference>
<protein>
    <recommendedName>
        <fullName evidence="1">Histidine kinase domain-containing protein</fullName>
    </recommendedName>
</protein>
<dbReference type="InterPro" id="IPR003594">
    <property type="entry name" value="HATPase_dom"/>
</dbReference>
<name>A0A2K9NS40_BACTC</name>
<dbReference type="AlphaFoldDB" id="A0A2K9NS40"/>
<sequence length="206" mass="24022">MLTYLHDIRNKLTLISGHTALLSKKYGEEEFYPIRTNLVRISELINDAYRELQQTNEYPPIMYTPQELIRQMDLLTETAQLLFPVQIKNETRDYKPQNLFHIELNIQQVFQVIENALDNSVKAQSTKAIIRLLDNGTHCIYEIVDNGTGKQQQDEYTSVNDVSIIPHGIGKEIMMQNMKNLHGKVEWARRLDQSGMIVRLYFPKKV</sequence>
<feature type="domain" description="Histidine kinase" evidence="1">
    <location>
        <begin position="3"/>
        <end position="206"/>
    </location>
</feature>
<evidence type="ECO:0000313" key="3">
    <source>
        <dbReference type="Proteomes" id="UP000235584"/>
    </source>
</evidence>
<evidence type="ECO:0000313" key="2">
    <source>
        <dbReference type="EMBL" id="AUN98307.1"/>
    </source>
</evidence>
<dbReference type="EMBL" id="CP025704">
    <property type="protein sequence ID" value="AUN98307.1"/>
    <property type="molecule type" value="Genomic_DNA"/>
</dbReference>
<dbReference type="SUPFAM" id="SSF55874">
    <property type="entry name" value="ATPase domain of HSP90 chaperone/DNA topoisomerase II/histidine kinase"/>
    <property type="match status" value="1"/>
</dbReference>
<dbReference type="Pfam" id="PF02518">
    <property type="entry name" value="HATPase_c"/>
    <property type="match status" value="1"/>
</dbReference>
<accession>A0A2K9NS40</accession>
<gene>
    <name evidence="2" type="ORF">C0V70_09360</name>
</gene>
<proteinExistence type="predicted"/>
<organism evidence="2 3">
    <name type="scientific">Bacteriovorax stolpii</name>
    <name type="common">Bdellovibrio stolpii</name>
    <dbReference type="NCBI Taxonomy" id="960"/>
    <lineage>
        <taxon>Bacteria</taxon>
        <taxon>Pseudomonadati</taxon>
        <taxon>Bdellovibrionota</taxon>
        <taxon>Bacteriovoracia</taxon>
        <taxon>Bacteriovoracales</taxon>
        <taxon>Bacteriovoracaceae</taxon>
        <taxon>Bacteriovorax</taxon>
    </lineage>
</organism>
<reference evidence="2 3" key="1">
    <citation type="submission" date="2018-01" db="EMBL/GenBank/DDBJ databases">
        <title>Complete genome sequence of Bacteriovorax stolpii DSM12778.</title>
        <authorList>
            <person name="Tang B."/>
            <person name="Chang J."/>
        </authorList>
    </citation>
    <scope>NUCLEOTIDE SEQUENCE [LARGE SCALE GENOMIC DNA]</scope>
    <source>
        <strain evidence="2 3">DSM 12778</strain>
    </source>
</reference>
<evidence type="ECO:0000259" key="1">
    <source>
        <dbReference type="PROSITE" id="PS50109"/>
    </source>
</evidence>
<dbReference type="InterPro" id="IPR036890">
    <property type="entry name" value="HATPase_C_sf"/>
</dbReference>